<gene>
    <name evidence="2" type="ORF">EVAR_52327_1</name>
</gene>
<dbReference type="Proteomes" id="UP000299102">
    <property type="component" value="Unassembled WGS sequence"/>
</dbReference>
<reference evidence="2 3" key="1">
    <citation type="journal article" date="2019" name="Commun. Biol.">
        <title>The bagworm genome reveals a unique fibroin gene that provides high tensile strength.</title>
        <authorList>
            <person name="Kono N."/>
            <person name="Nakamura H."/>
            <person name="Ohtoshi R."/>
            <person name="Tomita M."/>
            <person name="Numata K."/>
            <person name="Arakawa K."/>
        </authorList>
    </citation>
    <scope>NUCLEOTIDE SEQUENCE [LARGE SCALE GENOMIC DNA]</scope>
</reference>
<feature type="region of interest" description="Disordered" evidence="1">
    <location>
        <begin position="17"/>
        <end position="48"/>
    </location>
</feature>
<accession>A0A4C1Y342</accession>
<name>A0A4C1Y342_EUMVA</name>
<evidence type="ECO:0000313" key="3">
    <source>
        <dbReference type="Proteomes" id="UP000299102"/>
    </source>
</evidence>
<proteinExistence type="predicted"/>
<comment type="caution">
    <text evidence="2">The sequence shown here is derived from an EMBL/GenBank/DDBJ whole genome shotgun (WGS) entry which is preliminary data.</text>
</comment>
<keyword evidence="3" id="KW-1185">Reference proteome</keyword>
<protein>
    <submittedName>
        <fullName evidence="2">Uncharacterized protein</fullName>
    </submittedName>
</protein>
<dbReference type="AlphaFoldDB" id="A0A4C1Y342"/>
<evidence type="ECO:0000313" key="2">
    <source>
        <dbReference type="EMBL" id="GBP70308.1"/>
    </source>
</evidence>
<organism evidence="2 3">
    <name type="scientific">Eumeta variegata</name>
    <name type="common">Bagworm moth</name>
    <name type="synonym">Eumeta japonica</name>
    <dbReference type="NCBI Taxonomy" id="151549"/>
    <lineage>
        <taxon>Eukaryota</taxon>
        <taxon>Metazoa</taxon>
        <taxon>Ecdysozoa</taxon>
        <taxon>Arthropoda</taxon>
        <taxon>Hexapoda</taxon>
        <taxon>Insecta</taxon>
        <taxon>Pterygota</taxon>
        <taxon>Neoptera</taxon>
        <taxon>Endopterygota</taxon>
        <taxon>Lepidoptera</taxon>
        <taxon>Glossata</taxon>
        <taxon>Ditrysia</taxon>
        <taxon>Tineoidea</taxon>
        <taxon>Psychidae</taxon>
        <taxon>Oiketicinae</taxon>
        <taxon>Eumeta</taxon>
    </lineage>
</organism>
<dbReference type="EMBL" id="BGZK01001069">
    <property type="protein sequence ID" value="GBP70308.1"/>
    <property type="molecule type" value="Genomic_DNA"/>
</dbReference>
<sequence>MSRLLCLPCVCVSDEVRTTPTSRRSRRRRPASPPPPTAPKTFADNRPGHVPYLPHPSYATDDWCLNSWFTWWSQIT</sequence>
<evidence type="ECO:0000256" key="1">
    <source>
        <dbReference type="SAM" id="MobiDB-lite"/>
    </source>
</evidence>